<gene>
    <name evidence="3" type="ORF">E3T53_13575</name>
</gene>
<dbReference type="RefSeq" id="WP_134172811.1">
    <property type="nucleotide sequence ID" value="NZ_SODI01000001.1"/>
</dbReference>
<dbReference type="OrthoDB" id="7615426at2"/>
<comment type="caution">
    <text evidence="3">The sequence shown here is derived from an EMBL/GenBank/DDBJ whole genome shotgun (WGS) entry which is preliminary data.</text>
</comment>
<keyword evidence="3" id="KW-0808">Transferase</keyword>
<feature type="domain" description="WsaF C-terminal" evidence="2">
    <location>
        <begin position="251"/>
        <end position="371"/>
    </location>
</feature>
<dbReference type="Gene3D" id="3.40.50.11090">
    <property type="match status" value="1"/>
</dbReference>
<dbReference type="GO" id="GO:0030247">
    <property type="term" value="F:polysaccharide binding"/>
    <property type="evidence" value="ECO:0007669"/>
    <property type="project" value="InterPro"/>
</dbReference>
<name>A0A4Y8KL38_9MICO</name>
<dbReference type="AlphaFoldDB" id="A0A4Y8KL38"/>
<evidence type="ECO:0000259" key="1">
    <source>
        <dbReference type="Pfam" id="PF21374"/>
    </source>
</evidence>
<proteinExistence type="predicted"/>
<evidence type="ECO:0000313" key="3">
    <source>
        <dbReference type="EMBL" id="TFD76506.1"/>
    </source>
</evidence>
<dbReference type="GO" id="GO:0016740">
    <property type="term" value="F:transferase activity"/>
    <property type="evidence" value="ECO:0007669"/>
    <property type="project" value="UniProtKB-KW"/>
</dbReference>
<accession>A0A4Y8KL38</accession>
<evidence type="ECO:0000259" key="2">
    <source>
        <dbReference type="Pfam" id="PF22772"/>
    </source>
</evidence>
<dbReference type="Gene3D" id="3.40.50.2000">
    <property type="entry name" value="Glycogen Phosphorylase B"/>
    <property type="match status" value="1"/>
</dbReference>
<dbReference type="Proteomes" id="UP000298218">
    <property type="component" value="Unassembled WGS sequence"/>
</dbReference>
<keyword evidence="4" id="KW-1185">Reference proteome</keyword>
<dbReference type="Pfam" id="PF21374">
    <property type="entry name" value="WsaF_N"/>
    <property type="match status" value="1"/>
</dbReference>
<dbReference type="Pfam" id="PF22772">
    <property type="entry name" value="WsaF_C"/>
    <property type="match status" value="1"/>
</dbReference>
<sequence>MTLTRTTIGEKSRQLGSRATRAAGILRSEGPRVLAQRLARYSYNRLGAASLSEPLLDDDIADSTQLNLALPEHRPPRSQPLRIGWVMVPPSAGSGGHTTLFRMVEALERAGHRCELFLYDRYGGDLRAHERVIRDWWPNIRAEVHDATDGISGVDACVASGWETAHVLARRGTSPMQRLYFIQDYEPYFYARGSMYSLAEDTYRFGFRAIALGEMVAMLLRSEIGISPDITEFGCDTSVYRLLPERERSGVVLFARPEVPRRGYPLARLALQRFHGLHPEVAVHLYGSEAKGLPFPATQHGRLTPTELNELYNSSIAGLAMSFTNISLVAEEMLAAGTIPVVNDSVHSRADLVNEHVKWATPTPHGIAAALSAVVTSSDRAAAARAASESVRQFGWTRAQADVVRIIEDEVYGS</sequence>
<reference evidence="3 4" key="1">
    <citation type="submission" date="2019-03" db="EMBL/GenBank/DDBJ databases">
        <title>Genomics of glacier-inhabiting Cryobacterium strains.</title>
        <authorList>
            <person name="Liu Q."/>
            <person name="Xin Y.-H."/>
        </authorList>
    </citation>
    <scope>NUCLEOTIDE SEQUENCE [LARGE SCALE GENOMIC DNA]</scope>
    <source>
        <strain evidence="3 4">CGMCC 1.4292</strain>
    </source>
</reference>
<feature type="domain" description="WsaF N-terminal" evidence="1">
    <location>
        <begin position="155"/>
        <end position="212"/>
    </location>
</feature>
<dbReference type="InterPro" id="IPR048510">
    <property type="entry name" value="WsaF_N"/>
</dbReference>
<dbReference type="InterPro" id="IPR055050">
    <property type="entry name" value="WsaF_C"/>
</dbReference>
<dbReference type="SUPFAM" id="SSF53756">
    <property type="entry name" value="UDP-Glycosyltransferase/glycogen phosphorylase"/>
    <property type="match status" value="1"/>
</dbReference>
<organism evidence="3 4">
    <name type="scientific">Cryobacterium psychrophilum</name>
    <dbReference type="NCBI Taxonomy" id="41988"/>
    <lineage>
        <taxon>Bacteria</taxon>
        <taxon>Bacillati</taxon>
        <taxon>Actinomycetota</taxon>
        <taxon>Actinomycetes</taxon>
        <taxon>Micrococcales</taxon>
        <taxon>Microbacteriaceae</taxon>
        <taxon>Cryobacterium</taxon>
    </lineage>
</organism>
<dbReference type="EMBL" id="SOHQ01000037">
    <property type="protein sequence ID" value="TFD76506.1"/>
    <property type="molecule type" value="Genomic_DNA"/>
</dbReference>
<protein>
    <submittedName>
        <fullName evidence="3">Glycosyltransferase family 1 protein</fullName>
    </submittedName>
</protein>
<evidence type="ECO:0000313" key="4">
    <source>
        <dbReference type="Proteomes" id="UP000298218"/>
    </source>
</evidence>